<dbReference type="GO" id="GO:0000976">
    <property type="term" value="F:transcription cis-regulatory region binding"/>
    <property type="evidence" value="ECO:0007669"/>
    <property type="project" value="TreeGrafter"/>
</dbReference>
<keyword evidence="3" id="KW-0238">DNA-binding</keyword>
<dbReference type="PANTHER" id="PTHR32096">
    <property type="entry name" value="WRKY TRANSCRIPTION FACTOR 30-RELATED-RELATED"/>
    <property type="match status" value="1"/>
</dbReference>
<evidence type="ECO:0000313" key="8">
    <source>
        <dbReference type="EMBL" id="KAK4363022.1"/>
    </source>
</evidence>
<proteinExistence type="predicted"/>
<accession>A0AAE1VBY2</accession>
<dbReference type="Proteomes" id="UP001291623">
    <property type="component" value="Unassembled WGS sequence"/>
</dbReference>
<dbReference type="SUPFAM" id="SSF118290">
    <property type="entry name" value="WRKY DNA-binding domain"/>
    <property type="match status" value="1"/>
</dbReference>
<evidence type="ECO:0000256" key="4">
    <source>
        <dbReference type="ARBA" id="ARBA00023163"/>
    </source>
</evidence>
<dbReference type="GO" id="GO:0003700">
    <property type="term" value="F:DNA-binding transcription factor activity"/>
    <property type="evidence" value="ECO:0007669"/>
    <property type="project" value="InterPro"/>
</dbReference>
<evidence type="ECO:0000313" key="9">
    <source>
        <dbReference type="Proteomes" id="UP001291623"/>
    </source>
</evidence>
<name>A0AAE1VBY2_9SOLA</name>
<dbReference type="InterPro" id="IPR044810">
    <property type="entry name" value="WRKY_plant"/>
</dbReference>
<comment type="subcellular location">
    <subcellularLocation>
        <location evidence="1">Nucleus</location>
    </subcellularLocation>
</comment>
<evidence type="ECO:0000256" key="3">
    <source>
        <dbReference type="ARBA" id="ARBA00023125"/>
    </source>
</evidence>
<keyword evidence="5" id="KW-0539">Nucleus</keyword>
<dbReference type="Gene3D" id="2.20.25.80">
    <property type="entry name" value="WRKY domain"/>
    <property type="match status" value="1"/>
</dbReference>
<feature type="region of interest" description="Disordered" evidence="6">
    <location>
        <begin position="253"/>
        <end position="310"/>
    </location>
</feature>
<evidence type="ECO:0000256" key="2">
    <source>
        <dbReference type="ARBA" id="ARBA00023015"/>
    </source>
</evidence>
<dbReference type="AlphaFoldDB" id="A0AAE1VBY2"/>
<sequence length="337" mass="38422">MGDDSWDIGDVVRGRNINRPNNVVVPTFENDHDDWDFLDRLLDDDHMTNFQGLGDSFSRDFPVAQQQKPYDQSFEIMNPTTPVPIIVDQVKIIDQIDYQQLLQPAQPSQQMILPPPPAAAAPHELIYLQKQLAQTVRSTPVIQTRRRKNQPIKIIYELRQEELTDNTWAWRKYGQKPIRNSPFPRNYYKCNTSKSCMAKKHIEKSPKAQDLFVVAYYGEHDHPPPVKKSYRAVYASGTKYKLPKGISIVPRALRSKSSSSSSGSLRRRCRSSVTPISPTTHVLEIEGASPSKNEMVAAEENKSGEEDQENVIFIPNEIASEEILKGFEELRRVTTST</sequence>
<reference evidence="8" key="1">
    <citation type="submission" date="2023-12" db="EMBL/GenBank/DDBJ databases">
        <title>Genome assembly of Anisodus tanguticus.</title>
        <authorList>
            <person name="Wang Y.-J."/>
        </authorList>
    </citation>
    <scope>NUCLEOTIDE SEQUENCE</scope>
    <source>
        <strain evidence="8">KB-2021</strain>
        <tissue evidence="8">Leaf</tissue>
    </source>
</reference>
<comment type="caution">
    <text evidence="8">The sequence shown here is derived from an EMBL/GenBank/DDBJ whole genome shotgun (WGS) entry which is preliminary data.</text>
</comment>
<evidence type="ECO:0000259" key="7">
    <source>
        <dbReference type="PROSITE" id="PS50811"/>
    </source>
</evidence>
<dbReference type="GO" id="GO:0005634">
    <property type="term" value="C:nucleus"/>
    <property type="evidence" value="ECO:0007669"/>
    <property type="project" value="UniProtKB-SubCell"/>
</dbReference>
<feature type="domain" description="WRKY" evidence="7">
    <location>
        <begin position="159"/>
        <end position="225"/>
    </location>
</feature>
<dbReference type="InterPro" id="IPR003657">
    <property type="entry name" value="WRKY_dom"/>
</dbReference>
<keyword evidence="4" id="KW-0804">Transcription</keyword>
<protein>
    <recommendedName>
        <fullName evidence="7">WRKY domain-containing protein</fullName>
    </recommendedName>
</protein>
<evidence type="ECO:0000256" key="1">
    <source>
        <dbReference type="ARBA" id="ARBA00004123"/>
    </source>
</evidence>
<dbReference type="InterPro" id="IPR036576">
    <property type="entry name" value="WRKY_dom_sf"/>
</dbReference>
<gene>
    <name evidence="8" type="ORF">RND71_018263</name>
</gene>
<keyword evidence="9" id="KW-1185">Reference proteome</keyword>
<feature type="compositionally biased region" description="Low complexity" evidence="6">
    <location>
        <begin position="255"/>
        <end position="264"/>
    </location>
</feature>
<dbReference type="Pfam" id="PF03106">
    <property type="entry name" value="WRKY"/>
    <property type="match status" value="1"/>
</dbReference>
<dbReference type="EMBL" id="JAVYJV010000009">
    <property type="protein sequence ID" value="KAK4363022.1"/>
    <property type="molecule type" value="Genomic_DNA"/>
</dbReference>
<dbReference type="PANTHER" id="PTHR32096:SF80">
    <property type="entry name" value="WRKY TRANSCRIPTION FACTOR 27-RELATED"/>
    <property type="match status" value="1"/>
</dbReference>
<evidence type="ECO:0000256" key="5">
    <source>
        <dbReference type="ARBA" id="ARBA00023242"/>
    </source>
</evidence>
<dbReference type="PROSITE" id="PS50811">
    <property type="entry name" value="WRKY"/>
    <property type="match status" value="1"/>
</dbReference>
<dbReference type="SMART" id="SM00774">
    <property type="entry name" value="WRKY"/>
    <property type="match status" value="1"/>
</dbReference>
<keyword evidence="2" id="KW-0805">Transcription regulation</keyword>
<evidence type="ECO:0000256" key="6">
    <source>
        <dbReference type="SAM" id="MobiDB-lite"/>
    </source>
</evidence>
<organism evidence="8 9">
    <name type="scientific">Anisodus tanguticus</name>
    <dbReference type="NCBI Taxonomy" id="243964"/>
    <lineage>
        <taxon>Eukaryota</taxon>
        <taxon>Viridiplantae</taxon>
        <taxon>Streptophyta</taxon>
        <taxon>Embryophyta</taxon>
        <taxon>Tracheophyta</taxon>
        <taxon>Spermatophyta</taxon>
        <taxon>Magnoliopsida</taxon>
        <taxon>eudicotyledons</taxon>
        <taxon>Gunneridae</taxon>
        <taxon>Pentapetalae</taxon>
        <taxon>asterids</taxon>
        <taxon>lamiids</taxon>
        <taxon>Solanales</taxon>
        <taxon>Solanaceae</taxon>
        <taxon>Solanoideae</taxon>
        <taxon>Hyoscyameae</taxon>
        <taxon>Anisodus</taxon>
    </lineage>
</organism>